<dbReference type="PANTHER" id="PTHR45849:SF3">
    <property type="entry name" value="HISTONE CHAPERONE RTT106"/>
    <property type="match status" value="1"/>
</dbReference>
<feature type="compositionally biased region" description="Acidic residues" evidence="3">
    <location>
        <begin position="354"/>
        <end position="368"/>
    </location>
</feature>
<feature type="domain" description="Histone chaperone RTT106/FACT complex subunit SPT16-like middle" evidence="4">
    <location>
        <begin position="281"/>
        <end position="392"/>
    </location>
</feature>
<dbReference type="InterPro" id="IPR011993">
    <property type="entry name" value="PH-like_dom_sf"/>
</dbReference>
<sequence length="537" mass="57557">MDSTGHPQYLQNLLPNLPEELATTVRALCSQPNTGSFLEEFLRFVVGAEPTPTASESLRKEWQSKQTIARGNILSLLGPSHSQPDGRKRGLNDQETGGDSSKRQRLSPGPEAAPDTPVFTLHSVSTTSPVRKKADITIGKTTITFKHATSGNLEATIPLSSIRRAFLLPTRGKSKAHWTIVLLSTDTVDTSKSTSANAQDSPQIIFGLDATTTAPLNTTTYTLDGAGEAKKASTPKGQPSLPSIRAFLSHLPKSVKFHEPSTDVFKSACNGIGSNASTTGIPGVEAYRAAKQGNLWFMKEGILWGENKPCEFWSVEDLINSVEGVRISPGSGRVFSLTLTRKVESDASKKSSAEEGDEEAEEGPEGVETELSMIDSRERDVVADWVRKHQNLFGRKAGDAPATAEEVKQQKAKMPQYTGPVTIHQLALESDSEDEDFEGSSSDDGSGSSGSDDSESDEEGSDDEEDAEGTDEEGGGGGNEDEDDDEIVELDPKHHPLLRPGAIPKMSKAAMDMAVGIVEDELMGGDSGPEEDELDDD</sequence>
<dbReference type="InParanoid" id="A8NIX9"/>
<dbReference type="SUPFAM" id="SSF50729">
    <property type="entry name" value="PH domain-like"/>
    <property type="match status" value="1"/>
</dbReference>
<comment type="similarity">
    <text evidence="1">Belongs to the RTT106 family.</text>
</comment>
<evidence type="ECO:0000256" key="2">
    <source>
        <dbReference type="ARBA" id="ARBA00025370"/>
    </source>
</evidence>
<dbReference type="OMA" id="AMPEAHR"/>
<dbReference type="Proteomes" id="UP000001861">
    <property type="component" value="Unassembled WGS sequence"/>
</dbReference>
<evidence type="ECO:0000256" key="1">
    <source>
        <dbReference type="ARBA" id="ARBA00006159"/>
    </source>
</evidence>
<evidence type="ECO:0000256" key="3">
    <source>
        <dbReference type="SAM" id="MobiDB-lite"/>
    </source>
</evidence>
<dbReference type="GeneID" id="6010602"/>
<dbReference type="RefSeq" id="XP_001834097.1">
    <property type="nucleotide sequence ID" value="XM_001834045.1"/>
</dbReference>
<dbReference type="AlphaFoldDB" id="A8NIX9"/>
<accession>A8NIX9</accession>
<feature type="region of interest" description="Disordered" evidence="3">
    <location>
        <begin position="345"/>
        <end position="373"/>
    </location>
</feature>
<dbReference type="eggNOG" id="ENOG502R9PE">
    <property type="taxonomic scope" value="Eukaryota"/>
</dbReference>
<comment type="function">
    <text evidence="2">Component of the FACT complex, a general chromatin factor that acts to reorganize nucleosomes. The FACT complex is involved in multiple processes that require DNA as a template such as mRNA elongation, DNA replication and DNA repair. During transcription elongation the FACT complex acts as a histone chaperone that both destabilizes and restores nucleosomal structure. It facilitates the passage of RNA polymerase II and transcription by promoting the dissociation of one histone H2A-H2B dimer from the nucleosome, then subsequently promotes the reestablishment of the nucleosome following the passage of RNA polymerase II.</text>
</comment>
<dbReference type="KEGG" id="cci:CC1G_08728"/>
<dbReference type="Gene3D" id="2.30.29.30">
    <property type="entry name" value="Pleckstrin-homology domain (PH domain)/Phosphotyrosine-binding domain (PTB)"/>
    <property type="match status" value="1"/>
</dbReference>
<proteinExistence type="inferred from homology"/>
<dbReference type="InterPro" id="IPR013719">
    <property type="entry name" value="RTT106/SPT16-like_middle_dom"/>
</dbReference>
<keyword evidence="6" id="KW-1185">Reference proteome</keyword>
<feature type="compositionally biased region" description="Low complexity" evidence="3">
    <location>
        <begin position="439"/>
        <end position="451"/>
    </location>
</feature>
<dbReference type="EMBL" id="AACS02000010">
    <property type="protein sequence ID" value="EAU87692.1"/>
    <property type="molecule type" value="Genomic_DNA"/>
</dbReference>
<feature type="compositionally biased region" description="Acidic residues" evidence="3">
    <location>
        <begin position="452"/>
        <end position="489"/>
    </location>
</feature>
<dbReference type="InterPro" id="IPR050454">
    <property type="entry name" value="RTT106/SSRP1_HistChap/FACT"/>
</dbReference>
<dbReference type="VEuPathDB" id="FungiDB:CC1G_08728"/>
<name>A8NIX9_COPC7</name>
<feature type="region of interest" description="Disordered" evidence="3">
    <location>
        <begin position="396"/>
        <end position="504"/>
    </location>
</feature>
<dbReference type="STRING" id="240176.A8NIX9"/>
<dbReference type="OrthoDB" id="75754at2759"/>
<reference evidence="5 6" key="1">
    <citation type="journal article" date="2010" name="Proc. Natl. Acad. Sci. U.S.A.">
        <title>Insights into evolution of multicellular fungi from the assembled chromosomes of the mushroom Coprinopsis cinerea (Coprinus cinereus).</title>
        <authorList>
            <person name="Stajich J.E."/>
            <person name="Wilke S.K."/>
            <person name="Ahren D."/>
            <person name="Au C.H."/>
            <person name="Birren B.W."/>
            <person name="Borodovsky M."/>
            <person name="Burns C."/>
            <person name="Canback B."/>
            <person name="Casselton L.A."/>
            <person name="Cheng C.K."/>
            <person name="Deng J."/>
            <person name="Dietrich F.S."/>
            <person name="Fargo D.C."/>
            <person name="Farman M.L."/>
            <person name="Gathman A.C."/>
            <person name="Goldberg J."/>
            <person name="Guigo R."/>
            <person name="Hoegger P.J."/>
            <person name="Hooker J.B."/>
            <person name="Huggins A."/>
            <person name="James T.Y."/>
            <person name="Kamada T."/>
            <person name="Kilaru S."/>
            <person name="Kodira C."/>
            <person name="Kues U."/>
            <person name="Kupfer D."/>
            <person name="Kwan H.S."/>
            <person name="Lomsadze A."/>
            <person name="Li W."/>
            <person name="Lilly W.W."/>
            <person name="Ma L.J."/>
            <person name="Mackey A.J."/>
            <person name="Manning G."/>
            <person name="Martin F."/>
            <person name="Muraguchi H."/>
            <person name="Natvig D.O."/>
            <person name="Palmerini H."/>
            <person name="Ramesh M.A."/>
            <person name="Rehmeyer C.J."/>
            <person name="Roe B.A."/>
            <person name="Shenoy N."/>
            <person name="Stanke M."/>
            <person name="Ter-Hovhannisyan V."/>
            <person name="Tunlid A."/>
            <person name="Velagapudi R."/>
            <person name="Vision T.J."/>
            <person name="Zeng Q."/>
            <person name="Zolan M.E."/>
            <person name="Pukkila P.J."/>
        </authorList>
    </citation>
    <scope>NUCLEOTIDE SEQUENCE [LARGE SCALE GENOMIC DNA]</scope>
    <source>
        <strain evidence="6">Okayama-7 / 130 / ATCC MYA-4618 / FGSC 9003</strain>
    </source>
</reference>
<evidence type="ECO:0000313" key="5">
    <source>
        <dbReference type="EMBL" id="EAU87692.1"/>
    </source>
</evidence>
<evidence type="ECO:0000313" key="6">
    <source>
        <dbReference type="Proteomes" id="UP000001861"/>
    </source>
</evidence>
<organism evidence="5 6">
    <name type="scientific">Coprinopsis cinerea (strain Okayama-7 / 130 / ATCC MYA-4618 / FGSC 9003)</name>
    <name type="common">Inky cap fungus</name>
    <name type="synonym">Hormographiella aspergillata</name>
    <dbReference type="NCBI Taxonomy" id="240176"/>
    <lineage>
        <taxon>Eukaryota</taxon>
        <taxon>Fungi</taxon>
        <taxon>Dikarya</taxon>
        <taxon>Basidiomycota</taxon>
        <taxon>Agaricomycotina</taxon>
        <taxon>Agaricomycetes</taxon>
        <taxon>Agaricomycetidae</taxon>
        <taxon>Agaricales</taxon>
        <taxon>Agaricineae</taxon>
        <taxon>Psathyrellaceae</taxon>
        <taxon>Coprinopsis</taxon>
    </lineage>
</organism>
<dbReference type="Pfam" id="PF08512">
    <property type="entry name" value="Rttp106-like_middle"/>
    <property type="match status" value="1"/>
</dbReference>
<dbReference type="GO" id="GO:0031491">
    <property type="term" value="F:nucleosome binding"/>
    <property type="evidence" value="ECO:0007669"/>
    <property type="project" value="TreeGrafter"/>
</dbReference>
<feature type="region of interest" description="Disordered" evidence="3">
    <location>
        <begin position="75"/>
        <end position="124"/>
    </location>
</feature>
<dbReference type="PANTHER" id="PTHR45849">
    <property type="entry name" value="FACT COMPLEX SUBUNIT SSRP1"/>
    <property type="match status" value="1"/>
</dbReference>
<comment type="caution">
    <text evidence="5">The sequence shown here is derived from an EMBL/GenBank/DDBJ whole genome shotgun (WGS) entry which is preliminary data.</text>
</comment>
<gene>
    <name evidence="5" type="ORF">CC1G_08728</name>
</gene>
<dbReference type="GO" id="GO:0042393">
    <property type="term" value="F:histone binding"/>
    <property type="evidence" value="ECO:0007669"/>
    <property type="project" value="TreeGrafter"/>
</dbReference>
<dbReference type="SMART" id="SM01287">
    <property type="entry name" value="Rtt106"/>
    <property type="match status" value="1"/>
</dbReference>
<evidence type="ECO:0000259" key="4">
    <source>
        <dbReference type="SMART" id="SM01287"/>
    </source>
</evidence>
<protein>
    <recommendedName>
        <fullName evidence="4">Histone chaperone RTT106/FACT complex subunit SPT16-like middle domain-containing protein</fullName>
    </recommendedName>
</protein>